<evidence type="ECO:0000256" key="5">
    <source>
        <dbReference type="ARBA" id="ARBA00023242"/>
    </source>
</evidence>
<dbReference type="GO" id="GO:0003677">
    <property type="term" value="F:DNA binding"/>
    <property type="evidence" value="ECO:0007669"/>
    <property type="project" value="InterPro"/>
</dbReference>
<name>A0AAD6NUS6_9ROSI</name>
<keyword evidence="4" id="KW-0862">Zinc</keyword>
<keyword evidence="5" id="KW-0539">Nucleus</keyword>
<feature type="domain" description="PARP-type" evidence="6">
    <location>
        <begin position="8"/>
        <end position="91"/>
    </location>
</feature>
<evidence type="ECO:0000313" key="7">
    <source>
        <dbReference type="EMBL" id="KAJ6405734.1"/>
    </source>
</evidence>
<organism evidence="7 8">
    <name type="scientific">Salix udensis</name>
    <dbReference type="NCBI Taxonomy" id="889485"/>
    <lineage>
        <taxon>Eukaryota</taxon>
        <taxon>Viridiplantae</taxon>
        <taxon>Streptophyta</taxon>
        <taxon>Embryophyta</taxon>
        <taxon>Tracheophyta</taxon>
        <taxon>Spermatophyta</taxon>
        <taxon>Magnoliopsida</taxon>
        <taxon>eudicotyledons</taxon>
        <taxon>Gunneridae</taxon>
        <taxon>Pentapetalae</taxon>
        <taxon>rosids</taxon>
        <taxon>fabids</taxon>
        <taxon>Malpighiales</taxon>
        <taxon>Salicaceae</taxon>
        <taxon>Saliceae</taxon>
        <taxon>Salix</taxon>
    </lineage>
</organism>
<dbReference type="GO" id="GO:0005634">
    <property type="term" value="C:nucleus"/>
    <property type="evidence" value="ECO:0007669"/>
    <property type="project" value="UniProtKB-SubCell"/>
</dbReference>
<dbReference type="SMART" id="SM01336">
    <property type="entry name" value="zf-PARP"/>
    <property type="match status" value="1"/>
</dbReference>
<comment type="subcellular location">
    <subcellularLocation>
        <location evidence="1">Nucleus</location>
    </subcellularLocation>
</comment>
<gene>
    <name evidence="7" type="ORF">OIU84_013655</name>
</gene>
<accession>A0AAD6NUS6</accession>
<reference evidence="7 8" key="1">
    <citation type="journal article" date="2023" name="Int. J. Mol. Sci.">
        <title>De Novo Assembly and Annotation of 11 Diverse Shrub Willow (Salix) Genomes Reveals Novel Gene Organization in Sex-Linked Regions.</title>
        <authorList>
            <person name="Hyden B."/>
            <person name="Feng K."/>
            <person name="Yates T.B."/>
            <person name="Jawdy S."/>
            <person name="Cereghino C."/>
            <person name="Smart L.B."/>
            <person name="Muchero W."/>
        </authorList>
    </citation>
    <scope>NUCLEOTIDE SEQUENCE [LARGE SCALE GENOMIC DNA]</scope>
    <source>
        <tissue evidence="7">Shoot tip</tissue>
    </source>
</reference>
<comment type="caution">
    <text evidence="7">The sequence shown here is derived from an EMBL/GenBank/DDBJ whole genome shotgun (WGS) entry which is preliminary data.</text>
</comment>
<protein>
    <recommendedName>
        <fullName evidence="6">PARP-type domain-containing protein</fullName>
    </recommendedName>
</protein>
<dbReference type="InterPro" id="IPR036957">
    <property type="entry name" value="Znf_PARP_sf"/>
</dbReference>
<evidence type="ECO:0000256" key="2">
    <source>
        <dbReference type="ARBA" id="ARBA00022723"/>
    </source>
</evidence>
<keyword evidence="2" id="KW-0479">Metal-binding</keyword>
<evidence type="ECO:0000256" key="1">
    <source>
        <dbReference type="ARBA" id="ARBA00004123"/>
    </source>
</evidence>
<evidence type="ECO:0000256" key="4">
    <source>
        <dbReference type="ARBA" id="ARBA00022833"/>
    </source>
</evidence>
<dbReference type="FunFam" id="3.30.1740.10:FF:000004">
    <property type="entry name" value="Poly [ADP-ribose] polymerase"/>
    <property type="match status" value="1"/>
</dbReference>
<evidence type="ECO:0000256" key="3">
    <source>
        <dbReference type="ARBA" id="ARBA00022771"/>
    </source>
</evidence>
<dbReference type="PROSITE" id="PS50064">
    <property type="entry name" value="ZF_PARP_2"/>
    <property type="match status" value="1"/>
</dbReference>
<evidence type="ECO:0000313" key="8">
    <source>
        <dbReference type="Proteomes" id="UP001162972"/>
    </source>
</evidence>
<evidence type="ECO:0000259" key="6">
    <source>
        <dbReference type="PROSITE" id="PS50064"/>
    </source>
</evidence>
<keyword evidence="3" id="KW-0863">Zinc-finger</keyword>
<dbReference type="SUPFAM" id="SSF57716">
    <property type="entry name" value="Glucocorticoid receptor-like (DNA-binding domain)"/>
    <property type="match status" value="1"/>
</dbReference>
<dbReference type="InterPro" id="IPR001510">
    <property type="entry name" value="Znf_PARP"/>
</dbReference>
<proteinExistence type="predicted"/>
<dbReference type="GO" id="GO:0008270">
    <property type="term" value="F:zinc ion binding"/>
    <property type="evidence" value="ECO:0007669"/>
    <property type="project" value="UniProtKB-KW"/>
</dbReference>
<dbReference type="Proteomes" id="UP001162972">
    <property type="component" value="Chromosome 2"/>
</dbReference>
<dbReference type="Pfam" id="PF00645">
    <property type="entry name" value="zf-PARP"/>
    <property type="match status" value="1"/>
</dbReference>
<sequence>MANPQKAWKAEYAKSARSSCKTCKSIIDKEILRLGKMVQAKQFDGFMPMWNHASCILKKANQIKFITDVEGIESLRWEDQQRIRKYVEEGGGGGK</sequence>
<keyword evidence="8" id="KW-1185">Reference proteome</keyword>
<dbReference type="EMBL" id="JAPFFJ010000017">
    <property type="protein sequence ID" value="KAJ6405734.1"/>
    <property type="molecule type" value="Genomic_DNA"/>
</dbReference>
<dbReference type="AlphaFoldDB" id="A0AAD6NUS6"/>
<dbReference type="Gene3D" id="3.30.1740.10">
    <property type="entry name" value="Zinc finger, PARP-type"/>
    <property type="match status" value="1"/>
</dbReference>